<dbReference type="STRING" id="192904.SAMN04488514_103301"/>
<feature type="transmembrane region" description="Helical" evidence="1">
    <location>
        <begin position="42"/>
        <end position="60"/>
    </location>
</feature>
<keyword evidence="1" id="KW-0472">Membrane</keyword>
<dbReference type="InterPro" id="IPR006860">
    <property type="entry name" value="FecR"/>
</dbReference>
<sequence>MKNKKKSNIDFTSLSDTEKVALKSKIYTSLDRLKQKRLRKRYAMGTAASIAVLLALGFYFNRPVETSITDFVKSAKKVDVNDSDKVVLILNEGENVKIDEDSTDISYSSTGQKVSVGGSKVVDQSASSEKEMVYNTVLVPYGKRSNLKLSDGSMVWLNSGSRLVYPAVFKGDKREVYLEGEAIFEVAHDASHPFMVLSESQEIEVLGTVFNVSNYLDDTQVNTVLKSGSVQIQYKPDTTSDTGNKIKITPGTLASYDKKNKMVTSEKVNVDHYFSWRKGVFIFKNNNLEYIMKRLARYYNVDIEIENQTLAEETFSGYLDLREDVEKVIGIIKETTPLQYKKINEKRISIN</sequence>
<dbReference type="Gene3D" id="3.55.50.30">
    <property type="match status" value="1"/>
</dbReference>
<proteinExistence type="predicted"/>
<name>A0A1G9NSF3_9FLAO</name>
<organism evidence="4 5">
    <name type="scientific">Kriegella aquimaris</name>
    <dbReference type="NCBI Taxonomy" id="192904"/>
    <lineage>
        <taxon>Bacteria</taxon>
        <taxon>Pseudomonadati</taxon>
        <taxon>Bacteroidota</taxon>
        <taxon>Flavobacteriia</taxon>
        <taxon>Flavobacteriales</taxon>
        <taxon>Flavobacteriaceae</taxon>
        <taxon>Kriegella</taxon>
    </lineage>
</organism>
<feature type="domain" description="Protein FecR C-terminal" evidence="3">
    <location>
        <begin position="281"/>
        <end position="350"/>
    </location>
</feature>
<protein>
    <submittedName>
        <fullName evidence="4">FecR family protein</fullName>
    </submittedName>
</protein>
<keyword evidence="1" id="KW-0812">Transmembrane</keyword>
<dbReference type="Gene3D" id="2.60.120.1440">
    <property type="match status" value="1"/>
</dbReference>
<evidence type="ECO:0000313" key="4">
    <source>
        <dbReference type="EMBL" id="SDL89243.1"/>
    </source>
</evidence>
<dbReference type="InterPro" id="IPR012373">
    <property type="entry name" value="Ferrdict_sens_TM"/>
</dbReference>
<accession>A0A1G9NSF3</accession>
<dbReference type="AlphaFoldDB" id="A0A1G9NSF3"/>
<dbReference type="RefSeq" id="WP_089887835.1">
    <property type="nucleotide sequence ID" value="NZ_FNGV01000003.1"/>
</dbReference>
<evidence type="ECO:0000313" key="5">
    <source>
        <dbReference type="Proteomes" id="UP000199440"/>
    </source>
</evidence>
<dbReference type="PANTHER" id="PTHR30273:SF2">
    <property type="entry name" value="PROTEIN FECR"/>
    <property type="match status" value="1"/>
</dbReference>
<dbReference type="PANTHER" id="PTHR30273">
    <property type="entry name" value="PERIPLASMIC SIGNAL SENSOR AND SIGMA FACTOR ACTIVATOR FECR-RELATED"/>
    <property type="match status" value="1"/>
</dbReference>
<keyword evidence="5" id="KW-1185">Reference proteome</keyword>
<dbReference type="InterPro" id="IPR032508">
    <property type="entry name" value="FecR_C"/>
</dbReference>
<evidence type="ECO:0000256" key="1">
    <source>
        <dbReference type="SAM" id="Phobius"/>
    </source>
</evidence>
<dbReference type="EMBL" id="FNGV01000003">
    <property type="protein sequence ID" value="SDL89243.1"/>
    <property type="molecule type" value="Genomic_DNA"/>
</dbReference>
<gene>
    <name evidence="4" type="ORF">SAMN04488514_103301</name>
</gene>
<evidence type="ECO:0000259" key="3">
    <source>
        <dbReference type="Pfam" id="PF16344"/>
    </source>
</evidence>
<reference evidence="4 5" key="1">
    <citation type="submission" date="2016-10" db="EMBL/GenBank/DDBJ databases">
        <authorList>
            <person name="de Groot N.N."/>
        </authorList>
    </citation>
    <scope>NUCLEOTIDE SEQUENCE [LARGE SCALE GENOMIC DNA]</scope>
    <source>
        <strain evidence="4 5">DSM 19886</strain>
    </source>
</reference>
<keyword evidence="1" id="KW-1133">Transmembrane helix</keyword>
<dbReference type="OrthoDB" id="704021at2"/>
<dbReference type="Pfam" id="PF04773">
    <property type="entry name" value="FecR"/>
    <property type="match status" value="1"/>
</dbReference>
<dbReference type="Pfam" id="PF16344">
    <property type="entry name" value="FecR_C"/>
    <property type="match status" value="1"/>
</dbReference>
<evidence type="ECO:0000259" key="2">
    <source>
        <dbReference type="Pfam" id="PF04773"/>
    </source>
</evidence>
<feature type="domain" description="FecR protein" evidence="2">
    <location>
        <begin position="139"/>
        <end position="230"/>
    </location>
</feature>
<dbReference type="FunFam" id="2.60.120.1440:FF:000001">
    <property type="entry name" value="Putative anti-sigma factor"/>
    <property type="match status" value="1"/>
</dbReference>
<dbReference type="Proteomes" id="UP000199440">
    <property type="component" value="Unassembled WGS sequence"/>
</dbReference>
<dbReference type="GO" id="GO:0016989">
    <property type="term" value="F:sigma factor antagonist activity"/>
    <property type="evidence" value="ECO:0007669"/>
    <property type="project" value="TreeGrafter"/>
</dbReference>